<reference evidence="2" key="1">
    <citation type="submission" date="2023-10" db="EMBL/GenBank/DDBJ databases">
        <authorList>
            <person name="Chen Y."/>
            <person name="Shah S."/>
            <person name="Dougan E. K."/>
            <person name="Thang M."/>
            <person name="Chan C."/>
        </authorList>
    </citation>
    <scope>NUCLEOTIDE SEQUENCE [LARGE SCALE GENOMIC DNA]</scope>
</reference>
<gene>
    <name evidence="2" type="ORF">PCOR1329_LOCUS25065</name>
</gene>
<sequence>MPLNSALCCPPSRADVACGEIGFARGSVDICCAQGSPAAVEGLSCLGGERDLQGMPLDDPDEGAQTKWRGQTSGPEQSMPLLARLARPSILQRRDGKMLGLTALSDVAAEAPSPLGSPTSFALPRHLRGDHDAALAAAARGGSGGGLGRGAARARQLQQLPAIVSSTAPEESPSETPARLALVRRPRSSVDVGAAGDVQERGGQRESQARRVSFSPSSLNSTHDVTPYARKYGVHPRFFEFNRRGEMQLIDGGVVDDIRRVAEGDHRLKRSGEAL</sequence>
<evidence type="ECO:0000313" key="2">
    <source>
        <dbReference type="EMBL" id="CAK0824739.1"/>
    </source>
</evidence>
<feature type="compositionally biased region" description="Basic and acidic residues" evidence="1">
    <location>
        <begin position="198"/>
        <end position="209"/>
    </location>
</feature>
<proteinExistence type="predicted"/>
<dbReference type="EMBL" id="CAUYUJ010008713">
    <property type="protein sequence ID" value="CAK0824739.1"/>
    <property type="molecule type" value="Genomic_DNA"/>
</dbReference>
<accession>A0ABN9RZ85</accession>
<feature type="region of interest" description="Disordered" evidence="1">
    <location>
        <begin position="164"/>
        <end position="224"/>
    </location>
</feature>
<organism evidence="2 3">
    <name type="scientific">Prorocentrum cordatum</name>
    <dbReference type="NCBI Taxonomy" id="2364126"/>
    <lineage>
        <taxon>Eukaryota</taxon>
        <taxon>Sar</taxon>
        <taxon>Alveolata</taxon>
        <taxon>Dinophyceae</taxon>
        <taxon>Prorocentrales</taxon>
        <taxon>Prorocentraceae</taxon>
        <taxon>Prorocentrum</taxon>
    </lineage>
</organism>
<feature type="compositionally biased region" description="Low complexity" evidence="1">
    <location>
        <begin position="164"/>
        <end position="178"/>
    </location>
</feature>
<keyword evidence="3" id="KW-1185">Reference proteome</keyword>
<evidence type="ECO:0000256" key="1">
    <source>
        <dbReference type="SAM" id="MobiDB-lite"/>
    </source>
</evidence>
<dbReference type="Proteomes" id="UP001189429">
    <property type="component" value="Unassembled WGS sequence"/>
</dbReference>
<comment type="caution">
    <text evidence="2">The sequence shown here is derived from an EMBL/GenBank/DDBJ whole genome shotgun (WGS) entry which is preliminary data.</text>
</comment>
<evidence type="ECO:0000313" key="3">
    <source>
        <dbReference type="Proteomes" id="UP001189429"/>
    </source>
</evidence>
<protein>
    <submittedName>
        <fullName evidence="2">Uncharacterized protein</fullName>
    </submittedName>
</protein>
<name>A0ABN9RZ85_9DINO</name>
<feature type="compositionally biased region" description="Polar residues" evidence="1">
    <location>
        <begin position="214"/>
        <end position="224"/>
    </location>
</feature>